<organism evidence="2 3">
    <name type="scientific">Nonomuraea helvata</name>
    <dbReference type="NCBI Taxonomy" id="37484"/>
    <lineage>
        <taxon>Bacteria</taxon>
        <taxon>Bacillati</taxon>
        <taxon>Actinomycetota</taxon>
        <taxon>Actinomycetes</taxon>
        <taxon>Streptosporangiales</taxon>
        <taxon>Streptosporangiaceae</taxon>
        <taxon>Nonomuraea</taxon>
    </lineage>
</organism>
<comment type="caution">
    <text evidence="2">The sequence shown here is derived from an EMBL/GenBank/DDBJ whole genome shotgun (WGS) entry which is preliminary data.</text>
</comment>
<protein>
    <submittedName>
        <fullName evidence="2">Uncharacterized protein</fullName>
    </submittedName>
</protein>
<evidence type="ECO:0000256" key="1">
    <source>
        <dbReference type="SAM" id="MobiDB-lite"/>
    </source>
</evidence>
<proteinExistence type="predicted"/>
<keyword evidence="3" id="KW-1185">Reference proteome</keyword>
<feature type="compositionally biased region" description="Basic and acidic residues" evidence="1">
    <location>
        <begin position="42"/>
        <end position="57"/>
    </location>
</feature>
<name>A0ABV5SCX5_9ACTN</name>
<evidence type="ECO:0000313" key="3">
    <source>
        <dbReference type="Proteomes" id="UP001589532"/>
    </source>
</evidence>
<reference evidence="2 3" key="1">
    <citation type="submission" date="2024-09" db="EMBL/GenBank/DDBJ databases">
        <authorList>
            <person name="Sun Q."/>
            <person name="Mori K."/>
        </authorList>
    </citation>
    <scope>NUCLEOTIDE SEQUENCE [LARGE SCALE GENOMIC DNA]</scope>
    <source>
        <strain evidence="2 3">JCM 3143</strain>
    </source>
</reference>
<sequence length="57" mass="6488">MRLVSRIPLRWQPAWTAVSEGVPVGYQQRLARLAGSLPAGPRADRERHEPISELRVR</sequence>
<gene>
    <name evidence="2" type="ORF">ACFFSA_41210</name>
</gene>
<dbReference type="EMBL" id="JBHMBW010000060">
    <property type="protein sequence ID" value="MFB9629532.1"/>
    <property type="molecule type" value="Genomic_DNA"/>
</dbReference>
<evidence type="ECO:0000313" key="2">
    <source>
        <dbReference type="EMBL" id="MFB9629532.1"/>
    </source>
</evidence>
<dbReference type="RefSeq" id="WP_344987265.1">
    <property type="nucleotide sequence ID" value="NZ_BAAAXV010000001.1"/>
</dbReference>
<dbReference type="Proteomes" id="UP001589532">
    <property type="component" value="Unassembled WGS sequence"/>
</dbReference>
<accession>A0ABV5SCX5</accession>
<feature type="region of interest" description="Disordered" evidence="1">
    <location>
        <begin position="35"/>
        <end position="57"/>
    </location>
</feature>